<accession>A0A101SWY3</accession>
<dbReference type="GO" id="GO:0032259">
    <property type="term" value="P:methylation"/>
    <property type="evidence" value="ECO:0007669"/>
    <property type="project" value="UniProtKB-KW"/>
</dbReference>
<dbReference type="STRING" id="1943.AQJ64_20655"/>
<dbReference type="CDD" id="cd02440">
    <property type="entry name" value="AdoMet_MTases"/>
    <property type="match status" value="1"/>
</dbReference>
<dbReference type="InterPro" id="IPR013216">
    <property type="entry name" value="Methyltransf_11"/>
</dbReference>
<keyword evidence="2" id="KW-0489">Methyltransferase</keyword>
<comment type="caution">
    <text evidence="2">The sequence shown here is derived from an EMBL/GenBank/DDBJ whole genome shotgun (WGS) entry which is preliminary data.</text>
</comment>
<keyword evidence="3" id="KW-1185">Reference proteome</keyword>
<dbReference type="Pfam" id="PF08241">
    <property type="entry name" value="Methyltransf_11"/>
    <property type="match status" value="1"/>
</dbReference>
<dbReference type="Proteomes" id="UP000052982">
    <property type="component" value="Unassembled WGS sequence"/>
</dbReference>
<name>A0A101SWY3_9ACTN</name>
<protein>
    <submittedName>
        <fullName evidence="2">Methyltransferase</fullName>
    </submittedName>
</protein>
<evidence type="ECO:0000313" key="3">
    <source>
        <dbReference type="Proteomes" id="UP000052982"/>
    </source>
</evidence>
<dbReference type="RefSeq" id="WP_055634903.1">
    <property type="nucleotide sequence ID" value="NZ_JBIRRP010000005.1"/>
</dbReference>
<dbReference type="EMBL" id="LMWW01000034">
    <property type="protein sequence ID" value="KUN81633.1"/>
    <property type="molecule type" value="Genomic_DNA"/>
</dbReference>
<dbReference type="PANTHER" id="PTHR43591">
    <property type="entry name" value="METHYLTRANSFERASE"/>
    <property type="match status" value="1"/>
</dbReference>
<evidence type="ECO:0000313" key="2">
    <source>
        <dbReference type="EMBL" id="KUN81633.1"/>
    </source>
</evidence>
<sequence>MADATGFHLKGSAPERYEHYVAPLMAPFVTALVDAADLFPGATVLDLACGTGFAARAAAAQAGPTGRVAGADVNQGMLEIAVACHPRLYPDIEFTAASADDLPYPDATFDAVLCQEGAQFFPDLDAALRETARVTRPGGRFAATVWSHLDDSPYFVAQQRAVEQYGTPENAAAFRAAFATADRLTTALTGAGFHDLAIRELTFAINLPPLEDYVPGHLAAIPWGQALIETAGEEALTRAADTIRAHLPTDTTTFPFSATLVTAIR</sequence>
<dbReference type="GO" id="GO:0008757">
    <property type="term" value="F:S-adenosylmethionine-dependent methyltransferase activity"/>
    <property type="evidence" value="ECO:0007669"/>
    <property type="project" value="InterPro"/>
</dbReference>
<evidence type="ECO:0000259" key="1">
    <source>
        <dbReference type="Pfam" id="PF08241"/>
    </source>
</evidence>
<keyword evidence="2" id="KW-0808">Transferase</keyword>
<reference evidence="2 3" key="1">
    <citation type="submission" date="2015-10" db="EMBL/GenBank/DDBJ databases">
        <title>Draft genome sequence of Streptomyces griseoruber DSM 40281, type strain for the species Streptomyces griseoruber.</title>
        <authorList>
            <person name="Ruckert C."/>
            <person name="Winkler A."/>
            <person name="Kalinowski J."/>
            <person name="Kampfer P."/>
            <person name="Glaeser S."/>
        </authorList>
    </citation>
    <scope>NUCLEOTIDE SEQUENCE [LARGE SCALE GENOMIC DNA]</scope>
    <source>
        <strain evidence="2 3">DSM 40281</strain>
    </source>
</reference>
<organism evidence="2 3">
    <name type="scientific">Streptomyces griseoruber</name>
    <dbReference type="NCBI Taxonomy" id="1943"/>
    <lineage>
        <taxon>Bacteria</taxon>
        <taxon>Bacillati</taxon>
        <taxon>Actinomycetota</taxon>
        <taxon>Actinomycetes</taxon>
        <taxon>Kitasatosporales</taxon>
        <taxon>Streptomycetaceae</taxon>
        <taxon>Streptomyces</taxon>
    </lineage>
</organism>
<feature type="domain" description="Methyltransferase type 11" evidence="1">
    <location>
        <begin position="45"/>
        <end position="142"/>
    </location>
</feature>
<dbReference type="InterPro" id="IPR029063">
    <property type="entry name" value="SAM-dependent_MTases_sf"/>
</dbReference>
<dbReference type="AlphaFoldDB" id="A0A101SWY3"/>
<dbReference type="Gene3D" id="3.40.50.150">
    <property type="entry name" value="Vaccinia Virus protein VP39"/>
    <property type="match status" value="1"/>
</dbReference>
<gene>
    <name evidence="2" type="ORF">AQJ64_20655</name>
</gene>
<dbReference type="PANTHER" id="PTHR43591:SF24">
    <property type="entry name" value="2-METHOXY-6-POLYPRENYL-1,4-BENZOQUINOL METHYLASE, MITOCHONDRIAL"/>
    <property type="match status" value="1"/>
</dbReference>
<dbReference type="SUPFAM" id="SSF53335">
    <property type="entry name" value="S-adenosyl-L-methionine-dependent methyltransferases"/>
    <property type="match status" value="1"/>
</dbReference>
<dbReference type="OrthoDB" id="65624at2"/>
<proteinExistence type="predicted"/>